<evidence type="ECO:0000259" key="4">
    <source>
        <dbReference type="PROSITE" id="PS50932"/>
    </source>
</evidence>
<proteinExistence type="predicted"/>
<dbReference type="EMBL" id="BMRP01000009">
    <property type="protein sequence ID" value="GGU62976.1"/>
    <property type="molecule type" value="Genomic_DNA"/>
</dbReference>
<evidence type="ECO:0000313" key="5">
    <source>
        <dbReference type="EMBL" id="GGU62976.1"/>
    </source>
</evidence>
<feature type="domain" description="HTH lacI-type" evidence="4">
    <location>
        <begin position="8"/>
        <end position="61"/>
    </location>
</feature>
<dbReference type="SUPFAM" id="SSF53822">
    <property type="entry name" value="Periplasmic binding protein-like I"/>
    <property type="match status" value="1"/>
</dbReference>
<evidence type="ECO:0000256" key="1">
    <source>
        <dbReference type="ARBA" id="ARBA00023015"/>
    </source>
</evidence>
<dbReference type="SUPFAM" id="SSF47413">
    <property type="entry name" value="lambda repressor-like DNA-binding domains"/>
    <property type="match status" value="1"/>
</dbReference>
<organism evidence="5 6">
    <name type="scientific">Streptomyces albospinus</name>
    <dbReference type="NCBI Taxonomy" id="285515"/>
    <lineage>
        <taxon>Bacteria</taxon>
        <taxon>Bacillati</taxon>
        <taxon>Actinomycetota</taxon>
        <taxon>Actinomycetes</taxon>
        <taxon>Kitasatosporales</taxon>
        <taxon>Streptomycetaceae</taxon>
        <taxon>Streptomyces</taxon>
    </lineage>
</organism>
<name>A0ABQ2V2G7_9ACTN</name>
<keyword evidence="6" id="KW-1185">Reference proteome</keyword>
<dbReference type="InterPro" id="IPR046335">
    <property type="entry name" value="LacI/GalR-like_sensor"/>
</dbReference>
<dbReference type="InterPro" id="IPR028082">
    <property type="entry name" value="Peripla_BP_I"/>
</dbReference>
<dbReference type="Proteomes" id="UP000654471">
    <property type="component" value="Unassembled WGS sequence"/>
</dbReference>
<reference evidence="6" key="1">
    <citation type="journal article" date="2019" name="Int. J. Syst. Evol. Microbiol.">
        <title>The Global Catalogue of Microorganisms (GCM) 10K type strain sequencing project: providing services to taxonomists for standard genome sequencing and annotation.</title>
        <authorList>
            <consortium name="The Broad Institute Genomics Platform"/>
            <consortium name="The Broad Institute Genome Sequencing Center for Infectious Disease"/>
            <person name="Wu L."/>
            <person name="Ma J."/>
        </authorList>
    </citation>
    <scope>NUCLEOTIDE SEQUENCE [LARGE SCALE GENOMIC DNA]</scope>
    <source>
        <strain evidence="6">JCM 3399</strain>
    </source>
</reference>
<keyword evidence="3" id="KW-0804">Transcription</keyword>
<dbReference type="PANTHER" id="PTHR30146:SF138">
    <property type="entry name" value="TRANSCRIPTIONAL REGULATORY PROTEIN"/>
    <property type="match status" value="1"/>
</dbReference>
<dbReference type="InterPro" id="IPR010982">
    <property type="entry name" value="Lambda_DNA-bd_dom_sf"/>
</dbReference>
<dbReference type="PANTHER" id="PTHR30146">
    <property type="entry name" value="LACI-RELATED TRANSCRIPTIONAL REPRESSOR"/>
    <property type="match status" value="1"/>
</dbReference>
<sequence length="350" mass="36986">MARPNKRTTLREVAEATGLSTAAVSYALRGKHVSKETEERVRKAAAELGYEADPIARALASGRTSTVGVLAGDLQDLWQQQLMAAIGRELLAGDRYALILDAGGDPERELALAKQLRDQRVDGLLVSPVDPSAEGWAKIAEAVPVVSIGDALSQARTAGEVLFDNRAGIDAVLDYLRGLGHRRVTVLTPTGPSTPDRPADVYVRQAADRLGIEVQVVPCAQELGEATGVARRVLTNSPAGRPRTGPADLAPPTAVFCFSDSIAYGVYAAAAEAELAVGRDISVVGFDDHPVSRVLTPPLTTVDWGLTGIAKEAARLAVAAIEGRRVRRKRILCAPRLSERGSALRAPGDA</sequence>
<dbReference type="SMART" id="SM00354">
    <property type="entry name" value="HTH_LACI"/>
    <property type="match status" value="1"/>
</dbReference>
<keyword evidence="2" id="KW-0238">DNA-binding</keyword>
<dbReference type="Gene3D" id="1.10.260.40">
    <property type="entry name" value="lambda repressor-like DNA-binding domains"/>
    <property type="match status" value="1"/>
</dbReference>
<dbReference type="Gene3D" id="3.40.50.2300">
    <property type="match status" value="2"/>
</dbReference>
<accession>A0ABQ2V2G7</accession>
<evidence type="ECO:0000313" key="6">
    <source>
        <dbReference type="Proteomes" id="UP000654471"/>
    </source>
</evidence>
<gene>
    <name evidence="5" type="primary">lacI</name>
    <name evidence="5" type="ORF">GCM10010211_29870</name>
</gene>
<dbReference type="CDD" id="cd01392">
    <property type="entry name" value="HTH_LacI"/>
    <property type="match status" value="1"/>
</dbReference>
<protein>
    <submittedName>
        <fullName evidence="5">LacI family transcriptional regulator</fullName>
    </submittedName>
</protein>
<dbReference type="RefSeq" id="WP_189300170.1">
    <property type="nucleotide sequence ID" value="NZ_BMRP01000009.1"/>
</dbReference>
<evidence type="ECO:0000256" key="2">
    <source>
        <dbReference type="ARBA" id="ARBA00023125"/>
    </source>
</evidence>
<evidence type="ECO:0000256" key="3">
    <source>
        <dbReference type="ARBA" id="ARBA00023163"/>
    </source>
</evidence>
<dbReference type="CDD" id="cd06267">
    <property type="entry name" value="PBP1_LacI_sugar_binding-like"/>
    <property type="match status" value="1"/>
</dbReference>
<dbReference type="PROSITE" id="PS50932">
    <property type="entry name" value="HTH_LACI_2"/>
    <property type="match status" value="1"/>
</dbReference>
<dbReference type="Pfam" id="PF13377">
    <property type="entry name" value="Peripla_BP_3"/>
    <property type="match status" value="1"/>
</dbReference>
<keyword evidence="1" id="KW-0805">Transcription regulation</keyword>
<dbReference type="InterPro" id="IPR000843">
    <property type="entry name" value="HTH_LacI"/>
</dbReference>
<dbReference type="Pfam" id="PF00356">
    <property type="entry name" value="LacI"/>
    <property type="match status" value="1"/>
</dbReference>
<comment type="caution">
    <text evidence="5">The sequence shown here is derived from an EMBL/GenBank/DDBJ whole genome shotgun (WGS) entry which is preliminary data.</text>
</comment>